<dbReference type="InterPro" id="IPR036291">
    <property type="entry name" value="NAD(P)-bd_dom_sf"/>
</dbReference>
<keyword evidence="5" id="KW-1185">Reference proteome</keyword>
<gene>
    <name evidence="4" type="ORF">DACRYDRAFT_106869</name>
</gene>
<accession>M5GDY9</accession>
<evidence type="ECO:0000256" key="2">
    <source>
        <dbReference type="ARBA" id="ARBA00022857"/>
    </source>
</evidence>
<evidence type="ECO:0000256" key="1">
    <source>
        <dbReference type="ARBA" id="ARBA00006484"/>
    </source>
</evidence>
<dbReference type="STRING" id="1858805.M5GDY9"/>
<dbReference type="InterPro" id="IPR020904">
    <property type="entry name" value="Sc_DH/Rdtase_CS"/>
</dbReference>
<dbReference type="GeneID" id="63683418"/>
<comment type="similarity">
    <text evidence="1">Belongs to the short-chain dehydrogenases/reductases (SDR) family.</text>
</comment>
<evidence type="ECO:0000256" key="3">
    <source>
        <dbReference type="ARBA" id="ARBA00023002"/>
    </source>
</evidence>
<evidence type="ECO:0000313" key="5">
    <source>
        <dbReference type="Proteomes" id="UP000030653"/>
    </source>
</evidence>
<dbReference type="Gene3D" id="3.40.50.720">
    <property type="entry name" value="NAD(P)-binding Rossmann-like Domain"/>
    <property type="match status" value="1"/>
</dbReference>
<dbReference type="InterPro" id="IPR002347">
    <property type="entry name" value="SDR_fam"/>
</dbReference>
<dbReference type="OrthoDB" id="37659at2759"/>
<dbReference type="PANTHER" id="PTHR43669:SF11">
    <property type="entry name" value="SHORT-CHAIN DEHYDROGENASE_OXIDOREDUCTASE"/>
    <property type="match status" value="1"/>
</dbReference>
<dbReference type="PANTHER" id="PTHR43669">
    <property type="entry name" value="5-KETO-D-GLUCONATE 5-REDUCTASE"/>
    <property type="match status" value="1"/>
</dbReference>
<reference evidence="4 5" key="1">
    <citation type="journal article" date="2012" name="Science">
        <title>The Paleozoic origin of enzymatic lignin decomposition reconstructed from 31 fungal genomes.</title>
        <authorList>
            <person name="Floudas D."/>
            <person name="Binder M."/>
            <person name="Riley R."/>
            <person name="Barry K."/>
            <person name="Blanchette R.A."/>
            <person name="Henrissat B."/>
            <person name="Martinez A.T."/>
            <person name="Otillar R."/>
            <person name="Spatafora J.W."/>
            <person name="Yadav J.S."/>
            <person name="Aerts A."/>
            <person name="Benoit I."/>
            <person name="Boyd A."/>
            <person name="Carlson A."/>
            <person name="Copeland A."/>
            <person name="Coutinho P.M."/>
            <person name="de Vries R.P."/>
            <person name="Ferreira P."/>
            <person name="Findley K."/>
            <person name="Foster B."/>
            <person name="Gaskell J."/>
            <person name="Glotzer D."/>
            <person name="Gorecki P."/>
            <person name="Heitman J."/>
            <person name="Hesse C."/>
            <person name="Hori C."/>
            <person name="Igarashi K."/>
            <person name="Jurgens J.A."/>
            <person name="Kallen N."/>
            <person name="Kersten P."/>
            <person name="Kohler A."/>
            <person name="Kuees U."/>
            <person name="Kumar T.K.A."/>
            <person name="Kuo A."/>
            <person name="LaButti K."/>
            <person name="Larrondo L.F."/>
            <person name="Lindquist E."/>
            <person name="Ling A."/>
            <person name="Lombard V."/>
            <person name="Lucas S."/>
            <person name="Lundell T."/>
            <person name="Martin R."/>
            <person name="McLaughlin D.J."/>
            <person name="Morgenstern I."/>
            <person name="Morin E."/>
            <person name="Murat C."/>
            <person name="Nagy L.G."/>
            <person name="Nolan M."/>
            <person name="Ohm R.A."/>
            <person name="Patyshakuliyeva A."/>
            <person name="Rokas A."/>
            <person name="Ruiz-Duenas F.J."/>
            <person name="Sabat G."/>
            <person name="Salamov A."/>
            <person name="Samejima M."/>
            <person name="Schmutz J."/>
            <person name="Slot J.C."/>
            <person name="St John F."/>
            <person name="Stenlid J."/>
            <person name="Sun H."/>
            <person name="Sun S."/>
            <person name="Syed K."/>
            <person name="Tsang A."/>
            <person name="Wiebenga A."/>
            <person name="Young D."/>
            <person name="Pisabarro A."/>
            <person name="Eastwood D.C."/>
            <person name="Martin F."/>
            <person name="Cullen D."/>
            <person name="Grigoriev I.V."/>
            <person name="Hibbett D.S."/>
        </authorList>
    </citation>
    <scope>NUCLEOTIDE SEQUENCE [LARGE SCALE GENOMIC DNA]</scope>
    <source>
        <strain evidence="4 5">DJM-731 SS1</strain>
    </source>
</reference>
<protein>
    <submittedName>
        <fullName evidence="4">NADP-binding protein</fullName>
    </submittedName>
</protein>
<dbReference type="PROSITE" id="PS00061">
    <property type="entry name" value="ADH_SHORT"/>
    <property type="match status" value="1"/>
</dbReference>
<dbReference type="GO" id="GO:0016491">
    <property type="term" value="F:oxidoreductase activity"/>
    <property type="evidence" value="ECO:0007669"/>
    <property type="project" value="UniProtKB-KW"/>
</dbReference>
<dbReference type="SUPFAM" id="SSF51735">
    <property type="entry name" value="NAD(P)-binding Rossmann-fold domains"/>
    <property type="match status" value="1"/>
</dbReference>
<name>M5GDY9_DACPD</name>
<keyword evidence="2" id="KW-0521">NADP</keyword>
<dbReference type="RefSeq" id="XP_040629712.1">
    <property type="nucleotide sequence ID" value="XM_040768356.1"/>
</dbReference>
<evidence type="ECO:0000313" key="4">
    <source>
        <dbReference type="EMBL" id="EJU02818.1"/>
    </source>
</evidence>
<organism evidence="4 5">
    <name type="scientific">Dacryopinax primogenitus (strain DJM 731)</name>
    <name type="common">Brown rot fungus</name>
    <dbReference type="NCBI Taxonomy" id="1858805"/>
    <lineage>
        <taxon>Eukaryota</taxon>
        <taxon>Fungi</taxon>
        <taxon>Dikarya</taxon>
        <taxon>Basidiomycota</taxon>
        <taxon>Agaricomycotina</taxon>
        <taxon>Dacrymycetes</taxon>
        <taxon>Dacrymycetales</taxon>
        <taxon>Dacrymycetaceae</taxon>
        <taxon>Dacryopinax</taxon>
    </lineage>
</organism>
<keyword evidence="3" id="KW-0560">Oxidoreductase</keyword>
<dbReference type="HOGENOM" id="CLU_010194_2_6_1"/>
<dbReference type="AlphaFoldDB" id="M5GDY9"/>
<dbReference type="EMBL" id="JH795861">
    <property type="protein sequence ID" value="EJU02818.1"/>
    <property type="molecule type" value="Genomic_DNA"/>
</dbReference>
<proteinExistence type="inferred from homology"/>
<sequence length="262" mass="28788">MAAFQNKTVLITGASAGIGAALAERLFPICDAVILTGRREANLQSICAGHPNAHYRVHDATDLASIPAFAEELISSFPKLDCIVLNAGIQRSLDFSKPEKIDLSKIDLEMTTNYTSYIHMLKYFLSHLLKQPQATVVGVSSTLGMVPIPRCPNYCATKAALHHLLIILRYQLRDTRVKVIEIFPPVVKTELHAPFNQPDLADGEVPMSISLEDFTDAAWAGLVQGKSEIPVGFANRYYETVERVRHKQLENVFGGKASLGSN</sequence>
<dbReference type="OMA" id="LPRCANY"/>
<dbReference type="Proteomes" id="UP000030653">
    <property type="component" value="Unassembled WGS sequence"/>
</dbReference>
<dbReference type="Pfam" id="PF00106">
    <property type="entry name" value="adh_short"/>
    <property type="match status" value="1"/>
</dbReference>
<dbReference type="PRINTS" id="PR00081">
    <property type="entry name" value="GDHRDH"/>
</dbReference>